<dbReference type="SUPFAM" id="SSF81321">
    <property type="entry name" value="Family A G protein-coupled receptor-like"/>
    <property type="match status" value="1"/>
</dbReference>
<evidence type="ECO:0000256" key="8">
    <source>
        <dbReference type="ARBA" id="ARBA00023040"/>
    </source>
</evidence>
<evidence type="ECO:0000256" key="12">
    <source>
        <dbReference type="RuleBase" id="RU000688"/>
    </source>
</evidence>
<feature type="transmembrane region" description="Helical" evidence="13">
    <location>
        <begin position="334"/>
        <end position="354"/>
    </location>
</feature>
<evidence type="ECO:0000313" key="15">
    <source>
        <dbReference type="EMBL" id="KFO36635.1"/>
    </source>
</evidence>
<accession>A0A091E265</accession>
<keyword evidence="16" id="KW-1185">Reference proteome</keyword>
<protein>
    <recommendedName>
        <fullName evidence="13">Olfactory receptor</fullName>
    </recommendedName>
</protein>
<keyword evidence="6 13" id="KW-0552">Olfaction</keyword>
<proteinExistence type="inferred from homology"/>
<evidence type="ECO:0000313" key="16">
    <source>
        <dbReference type="Proteomes" id="UP000028990"/>
    </source>
</evidence>
<sequence length="395" mass="44798">MLNIIRSKAAMQPEVPFSRFDHDCFSQGQMWGMYKYKTGCEQLKMKLTERVIYVPMSRFTNDMKPENISDTAKFVLLGLSDDPHLQLILLGLFLSMYLVTVLGNLLIILAVISDSHLHTSMYFFLSNLSLADICFISTTVPKMIVDISTHSRVISYVSCFTQMSLFIIFGCMDGMLLTVMAYDRFAAICHPLRYNVIMKHRLCWLLVLLSFIISVLDALLLTSMALRLSFYTNLEISHFFCELDQLLKIACYDILINIIIEYLLTGLLGVVPLSGIIFSYTQIVSSFLKIPSAGGKYKAFSICGSHLIGLSLFYGTGFGVYLSSTGAHSPRKSAIISVMYAVVTPMMNPFIYSLRNKDMLKALGKLIFRITPFHSYVRCLYYCNKSKRKKVMNDL</sequence>
<dbReference type="InterPro" id="IPR000725">
    <property type="entry name" value="Olfact_rcpt"/>
</dbReference>
<comment type="subcellular location">
    <subcellularLocation>
        <location evidence="1 13">Cell membrane</location>
        <topology evidence="1 13">Multi-pass membrane protein</topology>
    </subcellularLocation>
</comment>
<evidence type="ECO:0000259" key="14">
    <source>
        <dbReference type="PROSITE" id="PS50262"/>
    </source>
</evidence>
<dbReference type="PRINTS" id="PR00237">
    <property type="entry name" value="GPCRRHODOPSN"/>
</dbReference>
<dbReference type="PROSITE" id="PS50262">
    <property type="entry name" value="G_PROTEIN_RECEP_F1_2"/>
    <property type="match status" value="1"/>
</dbReference>
<name>A0A091E265_FUKDA</name>
<dbReference type="Gene3D" id="1.20.1070.10">
    <property type="entry name" value="Rhodopsin 7-helix transmembrane proteins"/>
    <property type="match status" value="1"/>
</dbReference>
<feature type="domain" description="G-protein coupled receptors family 1 profile" evidence="14">
    <location>
        <begin position="103"/>
        <end position="352"/>
    </location>
</feature>
<feature type="transmembrane region" description="Helical" evidence="13">
    <location>
        <begin position="254"/>
        <end position="278"/>
    </location>
</feature>
<evidence type="ECO:0000256" key="11">
    <source>
        <dbReference type="ARBA" id="ARBA00023224"/>
    </source>
</evidence>
<evidence type="ECO:0000256" key="13">
    <source>
        <dbReference type="RuleBase" id="RU363047"/>
    </source>
</evidence>
<dbReference type="GO" id="GO:0004984">
    <property type="term" value="F:olfactory receptor activity"/>
    <property type="evidence" value="ECO:0007669"/>
    <property type="project" value="InterPro"/>
</dbReference>
<feature type="transmembrane region" description="Helical" evidence="13">
    <location>
        <begin position="87"/>
        <end position="109"/>
    </location>
</feature>
<dbReference type="PANTHER" id="PTHR48001">
    <property type="entry name" value="OLFACTORY RECEPTOR"/>
    <property type="match status" value="1"/>
</dbReference>
<dbReference type="InterPro" id="IPR017452">
    <property type="entry name" value="GPCR_Rhodpsn_7TM"/>
</dbReference>
<organism evidence="15 16">
    <name type="scientific">Fukomys damarensis</name>
    <name type="common">Damaraland mole rat</name>
    <name type="synonym">Cryptomys damarensis</name>
    <dbReference type="NCBI Taxonomy" id="885580"/>
    <lineage>
        <taxon>Eukaryota</taxon>
        <taxon>Metazoa</taxon>
        <taxon>Chordata</taxon>
        <taxon>Craniata</taxon>
        <taxon>Vertebrata</taxon>
        <taxon>Euteleostomi</taxon>
        <taxon>Mammalia</taxon>
        <taxon>Eutheria</taxon>
        <taxon>Euarchontoglires</taxon>
        <taxon>Glires</taxon>
        <taxon>Rodentia</taxon>
        <taxon>Hystricomorpha</taxon>
        <taxon>Bathyergidae</taxon>
        <taxon>Fukomys</taxon>
    </lineage>
</organism>
<keyword evidence="9 13" id="KW-0472">Membrane</keyword>
<keyword evidence="10 12" id="KW-0675">Receptor</keyword>
<evidence type="ECO:0000256" key="4">
    <source>
        <dbReference type="ARBA" id="ARBA00022606"/>
    </source>
</evidence>
<dbReference type="PRINTS" id="PR00245">
    <property type="entry name" value="OLFACTORYR"/>
</dbReference>
<dbReference type="Proteomes" id="UP000028990">
    <property type="component" value="Unassembled WGS sequence"/>
</dbReference>
<feature type="transmembrane region" description="Helical" evidence="13">
    <location>
        <begin position="299"/>
        <end position="322"/>
    </location>
</feature>
<dbReference type="PROSITE" id="PS00237">
    <property type="entry name" value="G_PROTEIN_RECEP_F1_1"/>
    <property type="match status" value="1"/>
</dbReference>
<evidence type="ECO:0000256" key="6">
    <source>
        <dbReference type="ARBA" id="ARBA00022725"/>
    </source>
</evidence>
<dbReference type="EMBL" id="KN121349">
    <property type="protein sequence ID" value="KFO36635.1"/>
    <property type="molecule type" value="Genomic_DNA"/>
</dbReference>
<dbReference type="AlphaFoldDB" id="A0A091E265"/>
<keyword evidence="11 12" id="KW-0807">Transducer</keyword>
<feature type="transmembrane region" description="Helical" evidence="13">
    <location>
        <begin position="160"/>
        <end position="182"/>
    </location>
</feature>
<feature type="transmembrane region" description="Helical" evidence="13">
    <location>
        <begin position="202"/>
        <end position="226"/>
    </location>
</feature>
<evidence type="ECO:0000256" key="10">
    <source>
        <dbReference type="ARBA" id="ARBA00023170"/>
    </source>
</evidence>
<feature type="transmembrane region" description="Helical" evidence="13">
    <location>
        <begin position="121"/>
        <end position="140"/>
    </location>
</feature>
<evidence type="ECO:0000256" key="2">
    <source>
        <dbReference type="ARBA" id="ARBA00010663"/>
    </source>
</evidence>
<evidence type="ECO:0000256" key="7">
    <source>
        <dbReference type="ARBA" id="ARBA00022989"/>
    </source>
</evidence>
<dbReference type="Pfam" id="PF13853">
    <property type="entry name" value="7tm_4"/>
    <property type="match status" value="1"/>
</dbReference>
<dbReference type="GO" id="GO:0005886">
    <property type="term" value="C:plasma membrane"/>
    <property type="evidence" value="ECO:0007669"/>
    <property type="project" value="UniProtKB-SubCell"/>
</dbReference>
<keyword evidence="4 13" id="KW-0716">Sensory transduction</keyword>
<keyword evidence="7 13" id="KW-1133">Transmembrane helix</keyword>
<dbReference type="InterPro" id="IPR000276">
    <property type="entry name" value="GPCR_Rhodpsn"/>
</dbReference>
<comment type="similarity">
    <text evidence="2 12">Belongs to the G-protein coupled receptor 1 family.</text>
</comment>
<keyword evidence="5 12" id="KW-0812">Transmembrane</keyword>
<dbReference type="GO" id="GO:0004930">
    <property type="term" value="F:G protein-coupled receptor activity"/>
    <property type="evidence" value="ECO:0007669"/>
    <property type="project" value="UniProtKB-KW"/>
</dbReference>
<dbReference type="FunFam" id="1.10.1220.70:FF:000001">
    <property type="entry name" value="Olfactory receptor"/>
    <property type="match status" value="1"/>
</dbReference>
<reference evidence="15 16" key="1">
    <citation type="submission" date="2013-11" db="EMBL/GenBank/DDBJ databases">
        <title>The Damaraland mole rat (Fukomys damarensis) genome and evolution of African mole rats.</title>
        <authorList>
            <person name="Gladyshev V.N."/>
            <person name="Fang X."/>
        </authorList>
    </citation>
    <scope>NUCLEOTIDE SEQUENCE [LARGE SCALE GENOMIC DNA]</scope>
    <source>
        <tissue evidence="15">Liver</tissue>
    </source>
</reference>
<keyword evidence="3 13" id="KW-1003">Cell membrane</keyword>
<evidence type="ECO:0000256" key="5">
    <source>
        <dbReference type="ARBA" id="ARBA00022692"/>
    </source>
</evidence>
<evidence type="ECO:0000256" key="1">
    <source>
        <dbReference type="ARBA" id="ARBA00004651"/>
    </source>
</evidence>
<keyword evidence="8 12" id="KW-0297">G-protein coupled receptor</keyword>
<dbReference type="FunFam" id="1.20.1070.10:FF:000009">
    <property type="entry name" value="Olfactory receptor"/>
    <property type="match status" value="1"/>
</dbReference>
<gene>
    <name evidence="15" type="ORF">H920_01960</name>
</gene>
<dbReference type="CDD" id="cd15234">
    <property type="entry name" value="7tmA_OR7-like"/>
    <property type="match status" value="1"/>
</dbReference>
<evidence type="ECO:0000256" key="3">
    <source>
        <dbReference type="ARBA" id="ARBA00022475"/>
    </source>
</evidence>
<evidence type="ECO:0000256" key="9">
    <source>
        <dbReference type="ARBA" id="ARBA00023136"/>
    </source>
</evidence>